<dbReference type="SUPFAM" id="SSF50353">
    <property type="entry name" value="Cytokine"/>
    <property type="match status" value="1"/>
</dbReference>
<protein>
    <recommendedName>
        <fullName evidence="6">Interleukin 18</fullName>
    </recommendedName>
</protein>
<evidence type="ECO:0000256" key="3">
    <source>
        <dbReference type="ARBA" id="ARBA00022525"/>
    </source>
</evidence>
<gene>
    <name evidence="4" type="ORF">JD844_031565</name>
</gene>
<proteinExistence type="inferred from homology"/>
<dbReference type="Pfam" id="PF00340">
    <property type="entry name" value="IL1"/>
    <property type="match status" value="1"/>
</dbReference>
<accession>A0ABQ7T123</accession>
<dbReference type="Gene3D" id="2.80.10.50">
    <property type="match status" value="1"/>
</dbReference>
<evidence type="ECO:0000256" key="1">
    <source>
        <dbReference type="ARBA" id="ARBA00004613"/>
    </source>
</evidence>
<comment type="similarity">
    <text evidence="2">Belongs to the IL-1 family.</text>
</comment>
<keyword evidence="5" id="KW-1185">Reference proteome</keyword>
<dbReference type="InterPro" id="IPR008996">
    <property type="entry name" value="IL1/FGF"/>
</dbReference>
<sequence length="263" mass="30320">MPRKELGLHFAFGKEASPWMEMEMRMRMKGWAGLGWMDGWMDGGGGMHSCLPVLRGRPVLGGAKMTSDIVCMLPVHFSDGTLFFLEGLESDSWRKSGKCERTQILRNRDNYVLIARPDEDEDYKAVFQLMTDQAIQNVPGIKFNIHIYEDPMPRGLPVAFTTEWKSKTYYMCVVKSNNKMRVEFKEGDVPKRIDGQTSNVIFHKMSLSEGDSQFFRFESALEHGYFLAFERDESNITRLIVKKAMDEVDQTTEIYHSSFPPKR</sequence>
<dbReference type="CDD" id="cd23298">
    <property type="entry name" value="beta-trefoil_IL18"/>
    <property type="match status" value="1"/>
</dbReference>
<evidence type="ECO:0000313" key="4">
    <source>
        <dbReference type="EMBL" id="KAH0623343.1"/>
    </source>
</evidence>
<reference evidence="4 5" key="1">
    <citation type="journal article" date="2022" name="Gigascience">
        <title>A chromosome-level genome assembly and annotation of the desert horned lizard, Phrynosoma platyrhinos, provides insight into chromosomal rearrangements among reptiles.</title>
        <authorList>
            <person name="Koochekian N."/>
            <person name="Ascanio A."/>
            <person name="Farleigh K."/>
            <person name="Card D.C."/>
            <person name="Schield D.R."/>
            <person name="Castoe T.A."/>
            <person name="Jezkova T."/>
        </authorList>
    </citation>
    <scope>NUCLEOTIDE SEQUENCE [LARGE SCALE GENOMIC DNA]</scope>
    <source>
        <strain evidence="4">NK-2021</strain>
    </source>
</reference>
<comment type="caution">
    <text evidence="4">The sequence shown here is derived from an EMBL/GenBank/DDBJ whole genome shotgun (WGS) entry which is preliminary data.</text>
</comment>
<organism evidence="4 5">
    <name type="scientific">Phrynosoma platyrhinos</name>
    <name type="common">Desert horned lizard</name>
    <dbReference type="NCBI Taxonomy" id="52577"/>
    <lineage>
        <taxon>Eukaryota</taxon>
        <taxon>Metazoa</taxon>
        <taxon>Chordata</taxon>
        <taxon>Craniata</taxon>
        <taxon>Vertebrata</taxon>
        <taxon>Euteleostomi</taxon>
        <taxon>Lepidosauria</taxon>
        <taxon>Squamata</taxon>
        <taxon>Bifurcata</taxon>
        <taxon>Unidentata</taxon>
        <taxon>Episquamata</taxon>
        <taxon>Toxicofera</taxon>
        <taxon>Iguania</taxon>
        <taxon>Phrynosomatidae</taxon>
        <taxon>Phrynosomatinae</taxon>
        <taxon>Phrynosoma</taxon>
    </lineage>
</organism>
<dbReference type="EMBL" id="JAIPUX010003283">
    <property type="protein sequence ID" value="KAH0623343.1"/>
    <property type="molecule type" value="Genomic_DNA"/>
</dbReference>
<evidence type="ECO:0008006" key="6">
    <source>
        <dbReference type="Google" id="ProtNLM"/>
    </source>
</evidence>
<name>A0ABQ7T123_PHRPL</name>
<keyword evidence="3" id="KW-0964">Secreted</keyword>
<evidence type="ECO:0000313" key="5">
    <source>
        <dbReference type="Proteomes" id="UP000826234"/>
    </source>
</evidence>
<dbReference type="PANTHER" id="PTHR10078">
    <property type="entry name" value="INTERLEUKIN-1 FAMILY MEMBER"/>
    <property type="match status" value="1"/>
</dbReference>
<dbReference type="InterPro" id="IPR000975">
    <property type="entry name" value="IL-1_fam"/>
</dbReference>
<comment type="subcellular location">
    <subcellularLocation>
        <location evidence="1">Secreted</location>
    </subcellularLocation>
</comment>
<evidence type="ECO:0000256" key="2">
    <source>
        <dbReference type="ARBA" id="ARBA00010448"/>
    </source>
</evidence>
<dbReference type="PANTHER" id="PTHR10078:SF35">
    <property type="entry name" value="INTERLEUKIN-18"/>
    <property type="match status" value="1"/>
</dbReference>
<dbReference type="Proteomes" id="UP000826234">
    <property type="component" value="Unassembled WGS sequence"/>
</dbReference>